<name>A0A1G1SSN1_9BACT</name>
<reference evidence="2 3" key="1">
    <citation type="submission" date="2016-08" db="EMBL/GenBank/DDBJ databases">
        <title>Hymenobacter coccineus sp. nov., Hymenobacter lapidarius sp. nov. and Hymenobacter glacialis sp. nov., isolated from Antarctic soil.</title>
        <authorList>
            <person name="Sedlacek I."/>
            <person name="Kralova S."/>
            <person name="Kyrova K."/>
            <person name="Maslanova I."/>
            <person name="Stankova E."/>
            <person name="Vrbovska V."/>
            <person name="Nemec M."/>
            <person name="Bartak M."/>
            <person name="Svec P."/>
            <person name="Busse H.-J."/>
            <person name="Pantucek R."/>
        </authorList>
    </citation>
    <scope>NUCLEOTIDE SEQUENCE [LARGE SCALE GENOMIC DNA]</scope>
    <source>
        <strain evidence="2 3">CCM 8643</strain>
    </source>
</reference>
<dbReference type="Pfam" id="PF13586">
    <property type="entry name" value="DDE_Tnp_1_2"/>
    <property type="match status" value="1"/>
</dbReference>
<dbReference type="NCBIfam" id="NF033580">
    <property type="entry name" value="transpos_IS5_3"/>
    <property type="match status" value="1"/>
</dbReference>
<evidence type="ECO:0000313" key="3">
    <source>
        <dbReference type="Proteomes" id="UP000176294"/>
    </source>
</evidence>
<evidence type="ECO:0000313" key="2">
    <source>
        <dbReference type="EMBL" id="OGX81638.1"/>
    </source>
</evidence>
<sequence>MSTKIPACTDALGNAVRLVATAGQAGDCPQALGLLEGLSTRMVIADTSYDSDANRAYCAEKGIAVVIPSRPNRTEPLPLDEEYYRDRNKIERFFGRMKQCRRLATRYDKTVVSFLAFWHVAAALDWLR</sequence>
<feature type="domain" description="Transposase DDE" evidence="1">
    <location>
        <begin position="43"/>
        <end position="128"/>
    </location>
</feature>
<dbReference type="AlphaFoldDB" id="A0A1G1SSN1"/>
<dbReference type="InterPro" id="IPR025668">
    <property type="entry name" value="Tnp_DDE_dom"/>
</dbReference>
<protein>
    <submittedName>
        <fullName evidence="2">Transposase</fullName>
    </submittedName>
</protein>
<keyword evidence="3" id="KW-1185">Reference proteome</keyword>
<dbReference type="EMBL" id="MDZB01000159">
    <property type="protein sequence ID" value="OGX81638.1"/>
    <property type="molecule type" value="Genomic_DNA"/>
</dbReference>
<dbReference type="STRING" id="1908237.BEN47_19085"/>
<organism evidence="2 3">
    <name type="scientific">Hymenobacter lapidarius</name>
    <dbReference type="NCBI Taxonomy" id="1908237"/>
    <lineage>
        <taxon>Bacteria</taxon>
        <taxon>Pseudomonadati</taxon>
        <taxon>Bacteroidota</taxon>
        <taxon>Cytophagia</taxon>
        <taxon>Cytophagales</taxon>
        <taxon>Hymenobacteraceae</taxon>
        <taxon>Hymenobacter</taxon>
    </lineage>
</organism>
<proteinExistence type="predicted"/>
<accession>A0A1G1SSN1</accession>
<gene>
    <name evidence="2" type="ORF">BEN47_19085</name>
</gene>
<dbReference type="PANTHER" id="PTHR30007:SF1">
    <property type="entry name" value="BLR1914 PROTEIN"/>
    <property type="match status" value="1"/>
</dbReference>
<dbReference type="Proteomes" id="UP000176294">
    <property type="component" value="Unassembled WGS sequence"/>
</dbReference>
<evidence type="ECO:0000259" key="1">
    <source>
        <dbReference type="Pfam" id="PF13586"/>
    </source>
</evidence>
<comment type="caution">
    <text evidence="2">The sequence shown here is derived from an EMBL/GenBank/DDBJ whole genome shotgun (WGS) entry which is preliminary data.</text>
</comment>
<dbReference type="PANTHER" id="PTHR30007">
    <property type="entry name" value="PHP DOMAIN PROTEIN"/>
    <property type="match status" value="1"/>
</dbReference>